<name>A0A160TS07_9ZZZZ</name>
<evidence type="ECO:0000313" key="2">
    <source>
        <dbReference type="EMBL" id="CUS46659.1"/>
    </source>
</evidence>
<evidence type="ECO:0000259" key="1">
    <source>
        <dbReference type="Pfam" id="PF21866"/>
    </source>
</evidence>
<proteinExistence type="predicted"/>
<protein>
    <recommendedName>
        <fullName evidence="1">DUF6915 domain-containing protein</fullName>
    </recommendedName>
</protein>
<organism evidence="2">
    <name type="scientific">hydrothermal vent metagenome</name>
    <dbReference type="NCBI Taxonomy" id="652676"/>
    <lineage>
        <taxon>unclassified sequences</taxon>
        <taxon>metagenomes</taxon>
        <taxon>ecological metagenomes</taxon>
    </lineage>
</organism>
<dbReference type="EMBL" id="CZQE01000384">
    <property type="protein sequence ID" value="CUS46659.1"/>
    <property type="molecule type" value="Genomic_DNA"/>
</dbReference>
<reference evidence="2" key="1">
    <citation type="submission" date="2015-10" db="EMBL/GenBank/DDBJ databases">
        <authorList>
            <person name="Gilbert D.G."/>
        </authorList>
    </citation>
    <scope>NUCLEOTIDE SEQUENCE</scope>
</reference>
<dbReference type="Pfam" id="PF21866">
    <property type="entry name" value="DUF6915"/>
    <property type="match status" value="1"/>
</dbReference>
<dbReference type="InterPro" id="IPR054061">
    <property type="entry name" value="DUF6915"/>
</dbReference>
<sequence length="150" mass="17105">MTLTHNSRFIDYDTTEAELAMSHCYYHALSSVKRWGGEAEDYLPLHQWFDESKKIVADPRHRSLRHHAEGIFMLETVFGVTIRNADGRDIPVRLIGEQHVQEDLGRIPSFADWARLIQPMPWILRGNPAGSPGLDPDVENMCRVAPATQL</sequence>
<accession>A0A160TS07</accession>
<dbReference type="AlphaFoldDB" id="A0A160TS07"/>
<gene>
    <name evidence="2" type="ORF">MGWOODY_Smn421</name>
</gene>
<feature type="domain" description="DUF6915" evidence="1">
    <location>
        <begin position="22"/>
        <end position="123"/>
    </location>
</feature>